<name>A0A1A9W545_9MUSC</name>
<organism evidence="4 5">
    <name type="scientific">Glossina brevipalpis</name>
    <dbReference type="NCBI Taxonomy" id="37001"/>
    <lineage>
        <taxon>Eukaryota</taxon>
        <taxon>Metazoa</taxon>
        <taxon>Ecdysozoa</taxon>
        <taxon>Arthropoda</taxon>
        <taxon>Hexapoda</taxon>
        <taxon>Insecta</taxon>
        <taxon>Pterygota</taxon>
        <taxon>Neoptera</taxon>
        <taxon>Endopterygota</taxon>
        <taxon>Diptera</taxon>
        <taxon>Brachycera</taxon>
        <taxon>Muscomorpha</taxon>
        <taxon>Hippoboscoidea</taxon>
        <taxon>Glossinidae</taxon>
        <taxon>Glossina</taxon>
    </lineage>
</organism>
<evidence type="ECO:0000256" key="1">
    <source>
        <dbReference type="ARBA" id="ARBA00005736"/>
    </source>
</evidence>
<evidence type="ECO:0000313" key="4">
    <source>
        <dbReference type="EnsemblMetazoa" id="GBRI006754-PA"/>
    </source>
</evidence>
<evidence type="ECO:0000313" key="5">
    <source>
        <dbReference type="Proteomes" id="UP000091820"/>
    </source>
</evidence>
<dbReference type="Proteomes" id="UP000091820">
    <property type="component" value="Unassembled WGS sequence"/>
</dbReference>
<proteinExistence type="inferred from homology"/>
<dbReference type="PANTHER" id="PTHR21027">
    <property type="entry name" value="TRNA-SPLICING ENDONUCLEASE SUBUNIT SEN54"/>
    <property type="match status" value="1"/>
</dbReference>
<evidence type="ECO:0000259" key="3">
    <source>
        <dbReference type="Pfam" id="PF12928"/>
    </source>
</evidence>
<sequence>MNIEITNDLVEIIPKTKYLSGSEMIILKNKDIGITSTGLKKTMPKNTEEEIKELEKLYDCLEQQLSRPHIERLAGRTLAEWDNEAKAVLVIHKDGKFEHFGVNKDGKHYLEYYEALFLLEMNRLHLKYNSCVMSIEQAYLLLMGEMHCYRYHEYLVYSVMTRVGYILKKYENRHDIHPHRKQTIQTPEDCVWHILEMEMQQQKKPQKQQTVPNVPDNIRKPAVYTKIKEQFQQIKEIIKTQGKNKQNAVSGTGNEETLDFRKKMQKSLKRPAQSDNDLNCWHNIKRICTFGTKTANTSNKSLIDFLKSDTECEKFRETFHKLNIVPSKSYDSENEEAESETAVEILPINFDVYLRNEGFRKSSPQFRIVILKPKQPFPTHQQICFTHRQQLNPTTVLLITVNESKQLQAFLYYFS</sequence>
<dbReference type="EnsemblMetazoa" id="GBRI006754-RA">
    <property type="protein sequence ID" value="GBRI006754-PA"/>
    <property type="gene ID" value="GBRI006754"/>
</dbReference>
<dbReference type="AlphaFoldDB" id="A0A1A9W545"/>
<protein>
    <submittedName>
        <fullName evidence="4">tRNA_int_end_N2 domain-containing protein</fullName>
    </submittedName>
</protein>
<dbReference type="STRING" id="37001.A0A1A9W545"/>
<evidence type="ECO:0000256" key="2">
    <source>
        <dbReference type="ARBA" id="ARBA00022694"/>
    </source>
</evidence>
<dbReference type="InterPro" id="IPR024337">
    <property type="entry name" value="tRNA_splic_suSen54"/>
</dbReference>
<dbReference type="VEuPathDB" id="VectorBase:GBRI006754"/>
<keyword evidence="5" id="KW-1185">Reference proteome</keyword>
<dbReference type="PANTHER" id="PTHR21027:SF1">
    <property type="entry name" value="TRNA-SPLICING ENDONUCLEASE SUBUNIT SEN54"/>
    <property type="match status" value="1"/>
</dbReference>
<reference evidence="5" key="1">
    <citation type="submission" date="2014-03" db="EMBL/GenBank/DDBJ databases">
        <authorList>
            <person name="Aksoy S."/>
            <person name="Warren W."/>
            <person name="Wilson R.K."/>
        </authorList>
    </citation>
    <scope>NUCLEOTIDE SEQUENCE [LARGE SCALE GENOMIC DNA]</scope>
    <source>
        <strain evidence="5">IAEA</strain>
    </source>
</reference>
<feature type="domain" description="tRNA-splicing endonuclease subunit Sen54 N-terminal" evidence="3">
    <location>
        <begin position="63"/>
        <end position="127"/>
    </location>
</feature>
<comment type="similarity">
    <text evidence="1">Belongs to the SEN54 family.</text>
</comment>
<reference evidence="4" key="2">
    <citation type="submission" date="2020-05" db="UniProtKB">
        <authorList>
            <consortium name="EnsemblMetazoa"/>
        </authorList>
    </citation>
    <scope>IDENTIFICATION</scope>
    <source>
        <strain evidence="4">IAEA</strain>
    </source>
</reference>
<dbReference type="Pfam" id="PF12928">
    <property type="entry name" value="tRNA_int_end_N2"/>
    <property type="match status" value="1"/>
</dbReference>
<dbReference type="GO" id="GO:0000214">
    <property type="term" value="C:tRNA-intron endonuclease complex"/>
    <property type="evidence" value="ECO:0007669"/>
    <property type="project" value="TreeGrafter"/>
</dbReference>
<accession>A0A1A9W545</accession>
<keyword evidence="2" id="KW-0819">tRNA processing</keyword>
<dbReference type="GO" id="GO:0000379">
    <property type="term" value="P:tRNA-type intron splice site recognition and cleavage"/>
    <property type="evidence" value="ECO:0007669"/>
    <property type="project" value="TreeGrafter"/>
</dbReference>
<dbReference type="InterPro" id="IPR024336">
    <property type="entry name" value="tRNA_splic_suSen54_N"/>
</dbReference>